<feature type="transmembrane region" description="Helical" evidence="1">
    <location>
        <begin position="38"/>
        <end position="58"/>
    </location>
</feature>
<name>A0AA47B4N4_9LACO</name>
<proteinExistence type="predicted"/>
<protein>
    <submittedName>
        <fullName evidence="2">Uncharacterized protein</fullName>
    </submittedName>
</protein>
<keyword evidence="1" id="KW-1133">Transmembrane helix</keyword>
<gene>
    <name evidence="2" type="ORF">LDX53_02475</name>
</gene>
<dbReference type="RefSeq" id="WP_046326824.1">
    <property type="nucleotide sequence ID" value="NZ_CP084389.1"/>
</dbReference>
<dbReference type="EMBL" id="CP084389">
    <property type="protein sequence ID" value="UZX30088.1"/>
    <property type="molecule type" value="Genomic_DNA"/>
</dbReference>
<sequence>MFTFGKKMNFWPLSLSLGLSVFIGLAFCLLFNFVAPNLILWSLLPAVLFFILMVAVYYPLILQYGYNYCEISQDQIKYYDFSNYWQKVMMVFKGPASPMKAVPMSSVKSAKPYGKEDLTQLPALAADFVFIGLFAGKMATIKNAYGIELELDNGDKLHVSTAREKADHHDQGIEKTHEALHLIKHNIAMGQFA</sequence>
<evidence type="ECO:0000313" key="3">
    <source>
        <dbReference type="Proteomes" id="UP001164557"/>
    </source>
</evidence>
<reference evidence="2" key="1">
    <citation type="submission" date="2021-09" db="EMBL/GenBank/DDBJ databases">
        <title>Lactobacillus species from Apis mellifera, Switzerland.</title>
        <authorList>
            <person name="Pfister J."/>
            <person name="Brown A."/>
            <person name="Neumann P."/>
            <person name="Collaud A."/>
            <person name="Retschnig G."/>
            <person name="Perreten V."/>
        </authorList>
    </citation>
    <scope>NUCLEOTIDE SEQUENCE</scope>
    <source>
        <strain evidence="2">IBH002</strain>
    </source>
</reference>
<accession>A0AA47B4N4</accession>
<organism evidence="2 3">
    <name type="scientific">Lactobacillus helsingborgensis</name>
    <dbReference type="NCBI Taxonomy" id="1218494"/>
    <lineage>
        <taxon>Bacteria</taxon>
        <taxon>Bacillati</taxon>
        <taxon>Bacillota</taxon>
        <taxon>Bacilli</taxon>
        <taxon>Lactobacillales</taxon>
        <taxon>Lactobacillaceae</taxon>
        <taxon>Lactobacillus</taxon>
    </lineage>
</organism>
<keyword evidence="3" id="KW-1185">Reference proteome</keyword>
<evidence type="ECO:0000313" key="2">
    <source>
        <dbReference type="EMBL" id="UZX30088.1"/>
    </source>
</evidence>
<keyword evidence="1" id="KW-0812">Transmembrane</keyword>
<dbReference type="Proteomes" id="UP001164557">
    <property type="component" value="Chromosome"/>
</dbReference>
<keyword evidence="1" id="KW-0472">Membrane</keyword>
<dbReference type="AlphaFoldDB" id="A0AA47B4N4"/>
<evidence type="ECO:0000256" key="1">
    <source>
        <dbReference type="SAM" id="Phobius"/>
    </source>
</evidence>